<accession>A0A1F6AX95</accession>
<evidence type="ECO:0000313" key="1">
    <source>
        <dbReference type="EMBL" id="OGG29299.1"/>
    </source>
</evidence>
<dbReference type="AlphaFoldDB" id="A0A1F6AX95"/>
<dbReference type="Gene3D" id="2.40.300.10">
    <property type="entry name" value="Head decoration protein D"/>
    <property type="match status" value="1"/>
</dbReference>
<name>A0A1F6AX95_9BACT</name>
<sequence length="619" mass="64105">MSHKQKFKTYIIPMNARHILPIIAATLFFAALPIGNPADAISGDLSVKTSSSTSSGELILGNGKSLRSAFGPLTLDFKSDLDSWLPGIVIREVTGNVGIGTTAPTSRLKVNGNIEGASLIDTANPSYYLDPANNTESLVVAGNVGIGKTGPTAKLDVAGGANLGDNTGTIVLDGTNVDITSAGAVTLTGNLTLSSDTNEGITGGGLTDCTTSTSKLLWSASSNQFSCGTDNSGINTLVEKNADQVVNNSSTLQDDTDLNFTMAANTAYAVEASIRYTSTSAAPDFKYAFTIPAGATMNLLGQGFTNTTTISNCRINASGTACTLTGAVAPDWTISIIGIVQAAGTAGDFQFQWAQNSANANDTIVKKNSWMKIATMTGAADLAEIYETDDPTIEPGHMVSIGPRGKTWITKSTIAYDPKVIGVVSTKPAYVMGSAPDGGLPVLVALTGRVPVQIDPTSLPIVPGDFLTSSSTPGLAMKATSAGYAIAKALGSWKPGARGKTIDAFLSAGFIDPDLSLTTTGDISIANDATQGNYVVKRSSGSVVTRIGSFAELVSGTLRTGLLKTNKLMLGATDIGQALDEQRSAITKLQEEVTAQRHTIQAQQQIIGQLEERLGTSPR</sequence>
<comment type="caution">
    <text evidence="1">The sequence shown here is derived from an EMBL/GenBank/DDBJ whole genome shotgun (WGS) entry which is preliminary data.</text>
</comment>
<evidence type="ECO:0000313" key="2">
    <source>
        <dbReference type="Proteomes" id="UP000176409"/>
    </source>
</evidence>
<protein>
    <recommendedName>
        <fullName evidence="3">Peptidase S74 domain-containing protein</fullName>
    </recommendedName>
</protein>
<proteinExistence type="predicted"/>
<dbReference type="EMBL" id="MFJZ01000051">
    <property type="protein sequence ID" value="OGG29299.1"/>
    <property type="molecule type" value="Genomic_DNA"/>
</dbReference>
<organism evidence="1 2">
    <name type="scientific">Candidatus Gottesmanbacteria bacterium RIFCSPLOWO2_01_FULL_49_10</name>
    <dbReference type="NCBI Taxonomy" id="1798396"/>
    <lineage>
        <taxon>Bacteria</taxon>
        <taxon>Candidatus Gottesmaniibacteriota</taxon>
    </lineage>
</organism>
<reference evidence="1 2" key="1">
    <citation type="journal article" date="2016" name="Nat. Commun.">
        <title>Thousands of microbial genomes shed light on interconnected biogeochemical processes in an aquifer system.</title>
        <authorList>
            <person name="Anantharaman K."/>
            <person name="Brown C.T."/>
            <person name="Hug L.A."/>
            <person name="Sharon I."/>
            <person name="Castelle C.J."/>
            <person name="Probst A.J."/>
            <person name="Thomas B.C."/>
            <person name="Singh A."/>
            <person name="Wilkins M.J."/>
            <person name="Karaoz U."/>
            <person name="Brodie E.L."/>
            <person name="Williams K.H."/>
            <person name="Hubbard S.S."/>
            <person name="Banfield J.F."/>
        </authorList>
    </citation>
    <scope>NUCLEOTIDE SEQUENCE [LARGE SCALE GENOMIC DNA]</scope>
</reference>
<evidence type="ECO:0008006" key="3">
    <source>
        <dbReference type="Google" id="ProtNLM"/>
    </source>
</evidence>
<gene>
    <name evidence="1" type="ORF">A2973_02800</name>
</gene>
<dbReference type="Proteomes" id="UP000176409">
    <property type="component" value="Unassembled WGS sequence"/>
</dbReference>